<keyword evidence="1" id="KW-0175">Coiled coil</keyword>
<sequence length="101" mass="11968">MKQYDDKFKEQVIKECQEIGNISLVARRHDLSKTTVYGWIKAIRKRGTVTPLPKDKDNRVKELEHRLNTVSTENDRLKKIVAEKELELLILRELRDRANPR</sequence>
<accession>A0A644ZR99</accession>
<gene>
    <name evidence="2" type="ORF">SDC9_89959</name>
</gene>
<dbReference type="Pfam" id="PF01527">
    <property type="entry name" value="HTH_Tnp_1"/>
    <property type="match status" value="1"/>
</dbReference>
<evidence type="ECO:0000256" key="1">
    <source>
        <dbReference type="SAM" id="Coils"/>
    </source>
</evidence>
<comment type="caution">
    <text evidence="2">The sequence shown here is derived from an EMBL/GenBank/DDBJ whole genome shotgun (WGS) entry which is preliminary data.</text>
</comment>
<dbReference type="EMBL" id="VSSQ01010046">
    <property type="protein sequence ID" value="MPM43286.1"/>
    <property type="molecule type" value="Genomic_DNA"/>
</dbReference>
<dbReference type="GO" id="GO:0003677">
    <property type="term" value="F:DNA binding"/>
    <property type="evidence" value="ECO:0007669"/>
    <property type="project" value="InterPro"/>
</dbReference>
<dbReference type="InterPro" id="IPR009057">
    <property type="entry name" value="Homeodomain-like_sf"/>
</dbReference>
<dbReference type="AlphaFoldDB" id="A0A644ZR99"/>
<protein>
    <submittedName>
        <fullName evidence="2">IS3 family transposase ISHahy4</fullName>
    </submittedName>
</protein>
<feature type="coiled-coil region" evidence="1">
    <location>
        <begin position="60"/>
        <end position="87"/>
    </location>
</feature>
<evidence type="ECO:0000313" key="2">
    <source>
        <dbReference type="EMBL" id="MPM43286.1"/>
    </source>
</evidence>
<dbReference type="SUPFAM" id="SSF46689">
    <property type="entry name" value="Homeodomain-like"/>
    <property type="match status" value="1"/>
</dbReference>
<organism evidence="2">
    <name type="scientific">bioreactor metagenome</name>
    <dbReference type="NCBI Taxonomy" id="1076179"/>
    <lineage>
        <taxon>unclassified sequences</taxon>
        <taxon>metagenomes</taxon>
        <taxon>ecological metagenomes</taxon>
    </lineage>
</organism>
<reference evidence="2" key="1">
    <citation type="submission" date="2019-08" db="EMBL/GenBank/DDBJ databases">
        <authorList>
            <person name="Kucharzyk K."/>
            <person name="Murdoch R.W."/>
            <person name="Higgins S."/>
            <person name="Loffler F."/>
        </authorList>
    </citation>
    <scope>NUCLEOTIDE SEQUENCE</scope>
</reference>
<dbReference type="GO" id="GO:0004803">
    <property type="term" value="F:transposase activity"/>
    <property type="evidence" value="ECO:0007669"/>
    <property type="project" value="InterPro"/>
</dbReference>
<dbReference type="GO" id="GO:0006313">
    <property type="term" value="P:DNA transposition"/>
    <property type="evidence" value="ECO:0007669"/>
    <property type="project" value="InterPro"/>
</dbReference>
<name>A0A644ZR99_9ZZZZ</name>
<proteinExistence type="predicted"/>
<dbReference type="InterPro" id="IPR002514">
    <property type="entry name" value="Transposase_8"/>
</dbReference>